<reference evidence="3 4" key="1">
    <citation type="submission" date="2021-01" db="EMBL/GenBank/DDBJ databases">
        <title>Whole genome shotgun sequence of Catellatospora bangladeshensis NBRC 107357.</title>
        <authorList>
            <person name="Komaki H."/>
            <person name="Tamura T."/>
        </authorList>
    </citation>
    <scope>NUCLEOTIDE SEQUENCE [LARGE SCALE GENOMIC DNA]</scope>
    <source>
        <strain evidence="3 4">NBRC 107357</strain>
    </source>
</reference>
<protein>
    <submittedName>
        <fullName evidence="3">Peptidoglycan-binding protein</fullName>
    </submittedName>
</protein>
<dbReference type="Gene3D" id="1.10.101.10">
    <property type="entry name" value="PGBD-like superfamily/PGBD"/>
    <property type="match status" value="1"/>
</dbReference>
<dbReference type="InterPro" id="IPR036365">
    <property type="entry name" value="PGBD-like_sf"/>
</dbReference>
<feature type="chain" id="PRO_5035200837" evidence="1">
    <location>
        <begin position="31"/>
        <end position="139"/>
    </location>
</feature>
<feature type="domain" description="Peptidoglycan binding-like" evidence="2">
    <location>
        <begin position="70"/>
        <end position="120"/>
    </location>
</feature>
<comment type="caution">
    <text evidence="3">The sequence shown here is derived from an EMBL/GenBank/DDBJ whole genome shotgun (WGS) entry which is preliminary data.</text>
</comment>
<dbReference type="AlphaFoldDB" id="A0A8J3NLE2"/>
<evidence type="ECO:0000256" key="1">
    <source>
        <dbReference type="SAM" id="SignalP"/>
    </source>
</evidence>
<accession>A0A8J3NLE2</accession>
<dbReference type="Pfam" id="PF01471">
    <property type="entry name" value="PG_binding_1"/>
    <property type="match status" value="1"/>
</dbReference>
<gene>
    <name evidence="3" type="ORF">Cba03nite_62760</name>
</gene>
<evidence type="ECO:0000313" key="4">
    <source>
        <dbReference type="Proteomes" id="UP000601223"/>
    </source>
</evidence>
<evidence type="ECO:0000259" key="2">
    <source>
        <dbReference type="Pfam" id="PF01471"/>
    </source>
</evidence>
<keyword evidence="4" id="KW-1185">Reference proteome</keyword>
<dbReference type="Proteomes" id="UP000601223">
    <property type="component" value="Unassembled WGS sequence"/>
</dbReference>
<organism evidence="3 4">
    <name type="scientific">Catellatospora bangladeshensis</name>
    <dbReference type="NCBI Taxonomy" id="310355"/>
    <lineage>
        <taxon>Bacteria</taxon>
        <taxon>Bacillati</taxon>
        <taxon>Actinomycetota</taxon>
        <taxon>Actinomycetes</taxon>
        <taxon>Micromonosporales</taxon>
        <taxon>Micromonosporaceae</taxon>
        <taxon>Catellatospora</taxon>
    </lineage>
</organism>
<dbReference type="SUPFAM" id="SSF47090">
    <property type="entry name" value="PGBD-like"/>
    <property type="match status" value="1"/>
</dbReference>
<evidence type="ECO:0000313" key="3">
    <source>
        <dbReference type="EMBL" id="GIF84927.1"/>
    </source>
</evidence>
<proteinExistence type="predicted"/>
<dbReference type="RefSeq" id="WP_203753982.1">
    <property type="nucleotide sequence ID" value="NZ_BONF01000042.1"/>
</dbReference>
<name>A0A8J3NLE2_9ACTN</name>
<dbReference type="EMBL" id="BONF01000042">
    <property type="protein sequence ID" value="GIF84927.1"/>
    <property type="molecule type" value="Genomic_DNA"/>
</dbReference>
<dbReference type="InterPro" id="IPR002477">
    <property type="entry name" value="Peptidoglycan-bd-like"/>
</dbReference>
<keyword evidence="1" id="KW-0732">Signal</keyword>
<feature type="signal peptide" evidence="1">
    <location>
        <begin position="1"/>
        <end position="30"/>
    </location>
</feature>
<sequence>MSKKLARLLSGLFVSMVAATIVSVATPAHAAYATCNVSGTIYNHDNVLTAIPKNSTTGVTCQMRNGNYDNNAVRVLQTSLNKCYYFNLVVDGDFGTATENAVRYVQRVEGVTETGVYDPTLRVNMRWFPKDQAICAYVD</sequence>
<dbReference type="InterPro" id="IPR036366">
    <property type="entry name" value="PGBDSf"/>
</dbReference>